<proteinExistence type="predicted"/>
<dbReference type="Pfam" id="PF07969">
    <property type="entry name" value="Amidohydro_3"/>
    <property type="match status" value="1"/>
</dbReference>
<dbReference type="Proteomes" id="UP000004956">
    <property type="component" value="Unassembled WGS sequence"/>
</dbReference>
<accession>H3KC50</accession>
<evidence type="ECO:0000259" key="1">
    <source>
        <dbReference type="Pfam" id="PF07969"/>
    </source>
</evidence>
<reference evidence="2 3" key="1">
    <citation type="submission" date="2011-11" db="EMBL/GenBank/DDBJ databases">
        <authorList>
            <person name="Weinstock G."/>
            <person name="Sodergren E."/>
            <person name="Clifton S."/>
            <person name="Fulton L."/>
            <person name="Fulton B."/>
            <person name="Courtney L."/>
            <person name="Fronick C."/>
            <person name="Harrison M."/>
            <person name="Strong C."/>
            <person name="Farmer C."/>
            <person name="Delahaunty K."/>
            <person name="Markovic C."/>
            <person name="Hall O."/>
            <person name="Minx P."/>
            <person name="Tomlinson C."/>
            <person name="Mitreva M."/>
            <person name="Hou S."/>
            <person name="Chen J."/>
            <person name="Wollam A."/>
            <person name="Pepin K.H."/>
            <person name="Johnson M."/>
            <person name="Bhonagiri V."/>
            <person name="Zhang X."/>
            <person name="Suruliraj S."/>
            <person name="Warren W."/>
            <person name="Chinwalla A."/>
            <person name="Mardis E.R."/>
            <person name="Wilson R.K."/>
        </authorList>
    </citation>
    <scope>NUCLEOTIDE SEQUENCE [LARGE SCALE GENOMIC DNA]</scope>
    <source>
        <strain evidence="2 3">YIT 11816</strain>
    </source>
</reference>
<gene>
    <name evidence="2" type="ORF">HMPREF9440_00300</name>
</gene>
<dbReference type="SUPFAM" id="SSF51556">
    <property type="entry name" value="Metallo-dependent hydrolases"/>
    <property type="match status" value="1"/>
</dbReference>
<protein>
    <submittedName>
        <fullName evidence="2">Amidohydrolase family protein</fullName>
    </submittedName>
</protein>
<dbReference type="SUPFAM" id="SSF51338">
    <property type="entry name" value="Composite domain of metallo-dependent hydrolases"/>
    <property type="match status" value="1"/>
</dbReference>
<dbReference type="EMBL" id="AFBQ01000035">
    <property type="protein sequence ID" value="EHY32305.1"/>
    <property type="molecule type" value="Genomic_DNA"/>
</dbReference>
<dbReference type="PANTHER" id="PTHR22642">
    <property type="entry name" value="IMIDAZOLONEPROPIONASE"/>
    <property type="match status" value="1"/>
</dbReference>
<sequence>MATLIHNARIYVERGVFAEALLEVDGIIRAVGTLAEVEAAAPACVTRRDAKGRTIVPGFNDSHQHLLNTGIALADIRLGDCRSIAEVQDVARRWIAENNPAPGTVIHGMRWNQDYFAEGRLLTAADLDEISTEHPIIFDRACGHLLTCNTLAMQMAGITRDSVAPEGGTIERDADGNPNGVFTENARQAVRSLMASRSVEETVRLIRTGMAHAAQCGVTSVQTCDLRGRDWETTLEAYNQVAADQPLTRVWHQSSFQEPEGYRRFLERGCVMGSGTPFNRFGPLKLFIDGSLGARTALMRAPYANDPSTCGVEVLTPAQIDELVGLANSHNCGVVAHAIGDLAIERMLDAFDAHAPGDGTNPLRNGIVHVQITDRALVERFTKNDILALVQPIFLHYDTQIVEDRVGAELAGTSYAFGSMHRLGIHMSFGTDSPIEDMNPFENIYCAVTRRTLQGKPEGGFHPEECLDVETAVDAYTIESAYATFEENVKGRLMPGYYADLVILSDDIFTVPHDAIKSIRAVATMVDGRWVHDTEA</sequence>
<dbReference type="InterPro" id="IPR013108">
    <property type="entry name" value="Amidohydro_3"/>
</dbReference>
<dbReference type="InterPro" id="IPR033932">
    <property type="entry name" value="YtcJ-like"/>
</dbReference>
<dbReference type="CDD" id="cd01300">
    <property type="entry name" value="YtcJ_like"/>
    <property type="match status" value="1"/>
</dbReference>
<feature type="domain" description="Amidohydrolase 3" evidence="1">
    <location>
        <begin position="49"/>
        <end position="532"/>
    </location>
</feature>
<comment type="caution">
    <text evidence="2">The sequence shown here is derived from an EMBL/GenBank/DDBJ whole genome shotgun (WGS) entry which is preliminary data.</text>
</comment>
<dbReference type="Gene3D" id="2.30.40.10">
    <property type="entry name" value="Urease, subunit C, domain 1"/>
    <property type="match status" value="1"/>
</dbReference>
<evidence type="ECO:0000313" key="2">
    <source>
        <dbReference type="EMBL" id="EHY32305.1"/>
    </source>
</evidence>
<dbReference type="PATRIC" id="fig|762967.3.peg.253"/>
<dbReference type="STRING" id="762967.HMPREF9440_00300"/>
<name>H3KC50_9BURK</name>
<dbReference type="GO" id="GO:0016810">
    <property type="term" value="F:hydrolase activity, acting on carbon-nitrogen (but not peptide) bonds"/>
    <property type="evidence" value="ECO:0007669"/>
    <property type="project" value="InterPro"/>
</dbReference>
<organism evidence="2 3">
    <name type="scientific">Sutterella parvirubra YIT 11816</name>
    <dbReference type="NCBI Taxonomy" id="762967"/>
    <lineage>
        <taxon>Bacteria</taxon>
        <taxon>Pseudomonadati</taxon>
        <taxon>Pseudomonadota</taxon>
        <taxon>Betaproteobacteria</taxon>
        <taxon>Burkholderiales</taxon>
        <taxon>Sutterellaceae</taxon>
        <taxon>Sutterella</taxon>
    </lineage>
</organism>
<evidence type="ECO:0000313" key="3">
    <source>
        <dbReference type="Proteomes" id="UP000004956"/>
    </source>
</evidence>
<dbReference type="HOGENOM" id="CLU_009942_1_0_4"/>
<dbReference type="RefSeq" id="WP_008540729.1">
    <property type="nucleotide sequence ID" value="NZ_JH604867.1"/>
</dbReference>
<keyword evidence="3" id="KW-1185">Reference proteome</keyword>
<dbReference type="PANTHER" id="PTHR22642:SF2">
    <property type="entry name" value="PROTEIN LONG AFTER FAR-RED 3"/>
    <property type="match status" value="1"/>
</dbReference>
<dbReference type="Gene3D" id="3.20.20.140">
    <property type="entry name" value="Metal-dependent hydrolases"/>
    <property type="match status" value="1"/>
</dbReference>
<keyword evidence="2" id="KW-0378">Hydrolase</keyword>
<dbReference type="Gene3D" id="3.10.310.70">
    <property type="match status" value="1"/>
</dbReference>
<dbReference type="InterPro" id="IPR032466">
    <property type="entry name" value="Metal_Hydrolase"/>
</dbReference>
<dbReference type="AlphaFoldDB" id="H3KC50"/>
<dbReference type="InterPro" id="IPR011059">
    <property type="entry name" value="Metal-dep_hydrolase_composite"/>
</dbReference>